<dbReference type="InterPro" id="IPR001647">
    <property type="entry name" value="HTH_TetR"/>
</dbReference>
<dbReference type="PROSITE" id="PS50977">
    <property type="entry name" value="HTH_TETR_2"/>
    <property type="match status" value="1"/>
</dbReference>
<dbReference type="GO" id="GO:0003700">
    <property type="term" value="F:DNA-binding transcription factor activity"/>
    <property type="evidence" value="ECO:0007669"/>
    <property type="project" value="TreeGrafter"/>
</dbReference>
<dbReference type="GO" id="GO:0000976">
    <property type="term" value="F:transcription cis-regulatory region binding"/>
    <property type="evidence" value="ECO:0007669"/>
    <property type="project" value="TreeGrafter"/>
</dbReference>
<dbReference type="InterPro" id="IPR009057">
    <property type="entry name" value="Homeodomain-like_sf"/>
</dbReference>
<gene>
    <name evidence="4" type="ORF">D3879_04195</name>
</gene>
<protein>
    <submittedName>
        <fullName evidence="4">TetR/AcrR family transcriptional regulator</fullName>
    </submittedName>
</protein>
<dbReference type="PRINTS" id="PR00455">
    <property type="entry name" value="HTHTETR"/>
</dbReference>
<proteinExistence type="predicted"/>
<feature type="DNA-binding region" description="H-T-H motif" evidence="2">
    <location>
        <begin position="28"/>
        <end position="47"/>
    </location>
</feature>
<dbReference type="EMBL" id="QYUR01000002">
    <property type="protein sequence ID" value="RJG12498.1"/>
    <property type="molecule type" value="Genomic_DNA"/>
</dbReference>
<comment type="caution">
    <text evidence="4">The sequence shown here is derived from an EMBL/GenBank/DDBJ whole genome shotgun (WGS) entry which is preliminary data.</text>
</comment>
<dbReference type="Proteomes" id="UP000284021">
    <property type="component" value="Unassembled WGS sequence"/>
</dbReference>
<dbReference type="PANTHER" id="PTHR30055:SF223">
    <property type="entry name" value="HTH-TYPE TRANSCRIPTIONAL REGULATOR UIDR"/>
    <property type="match status" value="1"/>
</dbReference>
<dbReference type="OrthoDB" id="8770705at2"/>
<feature type="domain" description="HTH tetR-type" evidence="3">
    <location>
        <begin position="5"/>
        <end position="65"/>
    </location>
</feature>
<dbReference type="AlphaFoldDB" id="A0A418XJ42"/>
<dbReference type="RefSeq" id="WP_119952824.1">
    <property type="nucleotide sequence ID" value="NZ_QYUR01000002.1"/>
</dbReference>
<dbReference type="Pfam" id="PF00440">
    <property type="entry name" value="TetR_N"/>
    <property type="match status" value="1"/>
</dbReference>
<sequence>MAAPIKTRERIIQASLELFNAQGERNVTTNHIAAHLGMSPGNLYYYFRNKQAIIAELFNQYECQVDTFLRRPQGRAMTVADKTFYLEALLAAMWYYRFLHRDLEHLLESDAELAAQYRLFSQRCLSHAQAIYQGFVEAGILLMDRQQIEALTLNSWIIMTSWVRFLCTSRGDPGDLSEEMLRRGIYQVLALEGGYIAPSAQAAVQALYQKLYVPLELVIPS</sequence>
<accession>A0A418XJ42</accession>
<dbReference type="InterPro" id="IPR050109">
    <property type="entry name" value="HTH-type_TetR-like_transc_reg"/>
</dbReference>
<name>A0A418XJ42_9PSED</name>
<dbReference type="InterPro" id="IPR025722">
    <property type="entry name" value="TetR"/>
</dbReference>
<evidence type="ECO:0000313" key="5">
    <source>
        <dbReference type="Proteomes" id="UP000284021"/>
    </source>
</evidence>
<evidence type="ECO:0000313" key="4">
    <source>
        <dbReference type="EMBL" id="RJG12498.1"/>
    </source>
</evidence>
<dbReference type="Gene3D" id="1.10.357.10">
    <property type="entry name" value="Tetracycline Repressor, domain 2"/>
    <property type="match status" value="1"/>
</dbReference>
<evidence type="ECO:0000256" key="2">
    <source>
        <dbReference type="PROSITE-ProRule" id="PRU00335"/>
    </source>
</evidence>
<reference evidence="4 5" key="1">
    <citation type="submission" date="2018-09" db="EMBL/GenBank/DDBJ databases">
        <authorList>
            <person name="Zhu H."/>
        </authorList>
    </citation>
    <scope>NUCLEOTIDE SEQUENCE [LARGE SCALE GENOMIC DNA]</scope>
    <source>
        <strain evidence="4 5">K1S02-6</strain>
    </source>
</reference>
<dbReference type="SUPFAM" id="SSF46689">
    <property type="entry name" value="Homeodomain-like"/>
    <property type="match status" value="1"/>
</dbReference>
<keyword evidence="5" id="KW-1185">Reference proteome</keyword>
<organism evidence="4 5">
    <name type="scientific">Pseudomonas cavernicola</name>
    <dbReference type="NCBI Taxonomy" id="2320866"/>
    <lineage>
        <taxon>Bacteria</taxon>
        <taxon>Pseudomonadati</taxon>
        <taxon>Pseudomonadota</taxon>
        <taxon>Gammaproteobacteria</taxon>
        <taxon>Pseudomonadales</taxon>
        <taxon>Pseudomonadaceae</taxon>
        <taxon>Pseudomonas</taxon>
    </lineage>
</organism>
<evidence type="ECO:0000256" key="1">
    <source>
        <dbReference type="ARBA" id="ARBA00023125"/>
    </source>
</evidence>
<keyword evidence="1 2" id="KW-0238">DNA-binding</keyword>
<dbReference type="PANTHER" id="PTHR30055">
    <property type="entry name" value="HTH-TYPE TRANSCRIPTIONAL REGULATOR RUTR"/>
    <property type="match status" value="1"/>
</dbReference>
<dbReference type="Pfam" id="PF13972">
    <property type="entry name" value="TetR"/>
    <property type="match status" value="1"/>
</dbReference>
<evidence type="ECO:0000259" key="3">
    <source>
        <dbReference type="PROSITE" id="PS50977"/>
    </source>
</evidence>